<dbReference type="AlphaFoldDB" id="A0A7W7I4J6"/>
<organism evidence="1 2">
    <name type="scientific">Actinoplanes digitatis</name>
    <dbReference type="NCBI Taxonomy" id="1868"/>
    <lineage>
        <taxon>Bacteria</taxon>
        <taxon>Bacillati</taxon>
        <taxon>Actinomycetota</taxon>
        <taxon>Actinomycetes</taxon>
        <taxon>Micromonosporales</taxon>
        <taxon>Micromonosporaceae</taxon>
        <taxon>Actinoplanes</taxon>
    </lineage>
</organism>
<dbReference type="GO" id="GO:0009306">
    <property type="term" value="P:protein secretion"/>
    <property type="evidence" value="ECO:0007669"/>
    <property type="project" value="InterPro"/>
</dbReference>
<comment type="caution">
    <text evidence="1">The sequence shown here is derived from an EMBL/GenBank/DDBJ whole genome shotgun (WGS) entry which is preliminary data.</text>
</comment>
<protein>
    <recommendedName>
        <fullName evidence="3">ESX-1 secretion-associated protein</fullName>
    </recommendedName>
</protein>
<evidence type="ECO:0000313" key="2">
    <source>
        <dbReference type="Proteomes" id="UP000578112"/>
    </source>
</evidence>
<name>A0A7W7I4J6_9ACTN</name>
<evidence type="ECO:0008006" key="3">
    <source>
        <dbReference type="Google" id="ProtNLM"/>
    </source>
</evidence>
<proteinExistence type="predicted"/>
<keyword evidence="2" id="KW-1185">Reference proteome</keyword>
<dbReference type="RefSeq" id="WP_184997435.1">
    <property type="nucleotide sequence ID" value="NZ_BOMK01000085.1"/>
</dbReference>
<reference evidence="1 2" key="1">
    <citation type="submission" date="2020-08" db="EMBL/GenBank/DDBJ databases">
        <title>Sequencing the genomes of 1000 actinobacteria strains.</title>
        <authorList>
            <person name="Klenk H.-P."/>
        </authorList>
    </citation>
    <scope>NUCLEOTIDE SEQUENCE [LARGE SCALE GENOMIC DNA]</scope>
    <source>
        <strain evidence="1 2">DSM 43149</strain>
    </source>
</reference>
<gene>
    <name evidence="1" type="ORF">BJ971_006857</name>
</gene>
<dbReference type="Proteomes" id="UP000578112">
    <property type="component" value="Unassembled WGS sequence"/>
</dbReference>
<dbReference type="InterPro" id="IPR022536">
    <property type="entry name" value="EspC"/>
</dbReference>
<evidence type="ECO:0000313" key="1">
    <source>
        <dbReference type="EMBL" id="MBB4766301.1"/>
    </source>
</evidence>
<dbReference type="Pfam" id="PF10824">
    <property type="entry name" value="T7SS_ESX_EspC"/>
    <property type="match status" value="1"/>
</dbReference>
<sequence>MNESGAFQVHAGDLVAHAGEVDRIGDGLTTAAQAGQAVQTDTGAYGQLCQFVPALLNGLQQAMVDGMTTAAAAAHDTANSLRTVAAAYDTADAGAAERLPNTP</sequence>
<accession>A0A7W7I4J6</accession>
<dbReference type="EMBL" id="JACHNH010000001">
    <property type="protein sequence ID" value="MBB4766301.1"/>
    <property type="molecule type" value="Genomic_DNA"/>
</dbReference>